<dbReference type="EC" id="3.1.1.103" evidence="2"/>
<gene>
    <name evidence="2" type="ORF">RM649_25310</name>
</gene>
<dbReference type="InterPro" id="IPR012338">
    <property type="entry name" value="Beta-lactam/transpept-like"/>
</dbReference>
<dbReference type="GO" id="GO:0016787">
    <property type="term" value="F:hydrolase activity"/>
    <property type="evidence" value="ECO:0007669"/>
    <property type="project" value="UniProtKB-KW"/>
</dbReference>
<keyword evidence="2" id="KW-0378">Hydrolase</keyword>
<protein>
    <submittedName>
        <fullName evidence="2">Serine hydrolase domain-containing protein</fullName>
        <ecNumber evidence="2">3.1.1.103</ecNumber>
    </submittedName>
</protein>
<reference evidence="3" key="1">
    <citation type="submission" date="2023-07" db="EMBL/GenBank/DDBJ databases">
        <title>30 novel species of actinomycetes from the DSMZ collection.</title>
        <authorList>
            <person name="Nouioui I."/>
        </authorList>
    </citation>
    <scope>NUCLEOTIDE SEQUENCE [LARGE SCALE GENOMIC DNA]</scope>
    <source>
        <strain evidence="3">DSM 41770</strain>
    </source>
</reference>
<name>A0ABU2RR14_9ACTN</name>
<dbReference type="PANTHER" id="PTHR46825:SF8">
    <property type="entry name" value="BETA-LACTAMASE-RELATED"/>
    <property type="match status" value="1"/>
</dbReference>
<evidence type="ECO:0000259" key="1">
    <source>
        <dbReference type="Pfam" id="PF00144"/>
    </source>
</evidence>
<proteinExistence type="predicted"/>
<comment type="caution">
    <text evidence="2">The sequence shown here is derived from an EMBL/GenBank/DDBJ whole genome shotgun (WGS) entry which is preliminary data.</text>
</comment>
<dbReference type="SUPFAM" id="SSF56601">
    <property type="entry name" value="beta-lactamase/transpeptidase-like"/>
    <property type="match status" value="1"/>
</dbReference>
<dbReference type="EMBL" id="JAVREX010000012">
    <property type="protein sequence ID" value="MDT0430950.1"/>
    <property type="molecule type" value="Genomic_DNA"/>
</dbReference>
<dbReference type="Pfam" id="PF00144">
    <property type="entry name" value="Beta-lactamase"/>
    <property type="match status" value="1"/>
</dbReference>
<keyword evidence="3" id="KW-1185">Reference proteome</keyword>
<dbReference type="RefSeq" id="WP_311660054.1">
    <property type="nucleotide sequence ID" value="NZ_JAVREX010000012.1"/>
</dbReference>
<dbReference type="PANTHER" id="PTHR46825">
    <property type="entry name" value="D-ALANYL-D-ALANINE-CARBOXYPEPTIDASE/ENDOPEPTIDASE AMPH"/>
    <property type="match status" value="1"/>
</dbReference>
<evidence type="ECO:0000313" key="2">
    <source>
        <dbReference type="EMBL" id="MDT0430950.1"/>
    </source>
</evidence>
<accession>A0ABU2RR14</accession>
<evidence type="ECO:0000313" key="3">
    <source>
        <dbReference type="Proteomes" id="UP001183777"/>
    </source>
</evidence>
<dbReference type="Proteomes" id="UP001183777">
    <property type="component" value="Unassembled WGS sequence"/>
</dbReference>
<dbReference type="InterPro" id="IPR001466">
    <property type="entry name" value="Beta-lactam-related"/>
</dbReference>
<organism evidence="2 3">
    <name type="scientific">Streptomyces salyersiae</name>
    <dbReference type="NCBI Taxonomy" id="3075530"/>
    <lineage>
        <taxon>Bacteria</taxon>
        <taxon>Bacillati</taxon>
        <taxon>Actinomycetota</taxon>
        <taxon>Actinomycetes</taxon>
        <taxon>Kitasatosporales</taxon>
        <taxon>Streptomycetaceae</taxon>
        <taxon>Streptomyces</taxon>
    </lineage>
</organism>
<dbReference type="InterPro" id="IPR050491">
    <property type="entry name" value="AmpC-like"/>
</dbReference>
<sequence length="328" mass="34878">MTPLAADTDVPGAVAAVMRDGQHAVLATGVRDTRTGTAMTADTVFEIGSVTKTFTALLLATMAELHEVAYHDPIDLHLPEHGTPRPAGAPLPTLEELATHTAGLKRLPRGLIRRAGLRLRSDPYARYTSGDLYRATARLRPRPPHRRTERYSTFGMGLLGQLLSDAAGIPYPALLADRVLRPLGMTSTIATGEAAAADTSARGHRGGKPVPAWTFDALAGAGAVRSTAADLMRYTQAHLRPESTALAPALTATQQVRPDGTCLGWQHRLIEGANLYWHTGGTGGCTAFVGFCPDTAGAVVLLANTAPSWRQPVIRTGRQLFRDVVFGP</sequence>
<feature type="domain" description="Beta-lactamase-related" evidence="1">
    <location>
        <begin position="3"/>
        <end position="308"/>
    </location>
</feature>
<dbReference type="Gene3D" id="3.40.710.10">
    <property type="entry name" value="DD-peptidase/beta-lactamase superfamily"/>
    <property type="match status" value="1"/>
</dbReference>